<evidence type="ECO:0000313" key="1">
    <source>
        <dbReference type="EMBL" id="TFV07794.1"/>
    </source>
</evidence>
<name>A0A4Y9JPS6_9PAST</name>
<protein>
    <submittedName>
        <fullName evidence="1">Uncharacterized protein</fullName>
    </submittedName>
</protein>
<accession>A0A4Y9JPS6</accession>
<reference evidence="1 2" key="1">
    <citation type="submission" date="2019-03" db="EMBL/GenBank/DDBJ databases">
        <title>Diversity of the mouse oral microbiome.</title>
        <authorList>
            <person name="Joseph S."/>
            <person name="Aduse-Opoku J."/>
            <person name="Curtis M."/>
            <person name="Wade W."/>
            <person name="Hashim A."/>
        </authorList>
    </citation>
    <scope>NUCLEOTIDE SEQUENCE [LARGE SCALE GENOMIC DNA]</scope>
    <source>
        <strain evidence="1 2">WT12</strain>
    </source>
</reference>
<dbReference type="Proteomes" id="UP000297396">
    <property type="component" value="Unassembled WGS sequence"/>
</dbReference>
<sequence length="90" mass="10532">MKKIDVLVDVYRNVFAFDKFEEAPWCYSNFRAIDPELQPIVDDAVEKMIEVENIYVFDHHTILCSSYEPEKTNIKALLDTEVLVFTLSEV</sequence>
<comment type="caution">
    <text evidence="1">The sequence shown here is derived from an EMBL/GenBank/DDBJ whole genome shotgun (WGS) entry which is preliminary data.</text>
</comment>
<proteinExistence type="predicted"/>
<dbReference type="EMBL" id="SPPA01000037">
    <property type="protein sequence ID" value="TFV07794.1"/>
    <property type="molecule type" value="Genomic_DNA"/>
</dbReference>
<dbReference type="RefSeq" id="WP_135058616.1">
    <property type="nucleotide sequence ID" value="NZ_JADGLC010000037.1"/>
</dbReference>
<evidence type="ECO:0000313" key="2">
    <source>
        <dbReference type="Proteomes" id="UP000297396"/>
    </source>
</evidence>
<gene>
    <name evidence="1" type="ORF">E4T80_11840</name>
</gene>
<organism evidence="1 2">
    <name type="scientific">Muribacter muris</name>
    <dbReference type="NCBI Taxonomy" id="67855"/>
    <lineage>
        <taxon>Bacteria</taxon>
        <taxon>Pseudomonadati</taxon>
        <taxon>Pseudomonadota</taxon>
        <taxon>Gammaproteobacteria</taxon>
        <taxon>Pasteurellales</taxon>
        <taxon>Pasteurellaceae</taxon>
        <taxon>Muribacter</taxon>
    </lineage>
</organism>
<dbReference type="AlphaFoldDB" id="A0A4Y9JPS6"/>